<evidence type="ECO:0000256" key="1">
    <source>
        <dbReference type="ARBA" id="ARBA00007220"/>
    </source>
</evidence>
<sequence>MGTVVEAANKEAPGSALAQKNPKIVFVLGGPGSGKGTQCAKIVEHFGYTHLSAGDLLRAETKSGSENGTMIQNMINDGKIVPSEVTIKLLERAILENENDKFLIDGFPRNEENRAAFEAVTNVEPEFVLFFDCPEEEMEKRLLGRNQVSYTSY</sequence>
<dbReference type="Proteomes" id="UP000245207">
    <property type="component" value="Unassembled WGS sequence"/>
</dbReference>
<comment type="caution">
    <text evidence="8">The sequence shown here is derived from an EMBL/GenBank/DDBJ whole genome shotgun (WGS) entry which is preliminary data.</text>
</comment>
<dbReference type="GO" id="GO:0016787">
    <property type="term" value="F:hydrolase activity"/>
    <property type="evidence" value="ECO:0007669"/>
    <property type="project" value="UniProtKB-KW"/>
</dbReference>
<accession>A0A2U1PD72</accession>
<evidence type="ECO:0000256" key="6">
    <source>
        <dbReference type="ARBA" id="ARBA00031517"/>
    </source>
</evidence>
<dbReference type="InterPro" id="IPR033690">
    <property type="entry name" value="Adenylat_kinase_CS"/>
</dbReference>
<comment type="similarity">
    <text evidence="1 7">Belongs to the adenylate kinase family.</text>
</comment>
<dbReference type="HAMAP" id="MF_00235">
    <property type="entry name" value="Adenylate_kinase_Adk"/>
    <property type="match status" value="1"/>
</dbReference>
<protein>
    <recommendedName>
        <fullName evidence="2">adenylate kinase</fullName>
        <ecNumber evidence="2">2.7.4.3</ecNumber>
    </recommendedName>
    <alternativeName>
        <fullName evidence="6">ATP:AMP phosphotransferase</fullName>
    </alternativeName>
</protein>
<dbReference type="InterPro" id="IPR000850">
    <property type="entry name" value="Adenylat/UMP-CMP_kin"/>
</dbReference>
<keyword evidence="4" id="KW-0547">Nucleotide-binding</keyword>
<evidence type="ECO:0000256" key="2">
    <source>
        <dbReference type="ARBA" id="ARBA00012955"/>
    </source>
</evidence>
<dbReference type="GO" id="GO:0004017">
    <property type="term" value="F:AMP kinase activity"/>
    <property type="evidence" value="ECO:0007669"/>
    <property type="project" value="UniProtKB-EC"/>
</dbReference>
<keyword evidence="8" id="KW-0378">Hydrolase</keyword>
<dbReference type="InterPro" id="IPR027417">
    <property type="entry name" value="P-loop_NTPase"/>
</dbReference>
<reference evidence="8 9" key="1">
    <citation type="journal article" date="2018" name="Mol. Plant">
        <title>The genome of Artemisia annua provides insight into the evolution of Asteraceae family and artemisinin biosynthesis.</title>
        <authorList>
            <person name="Shen Q."/>
            <person name="Zhang L."/>
            <person name="Liao Z."/>
            <person name="Wang S."/>
            <person name="Yan T."/>
            <person name="Shi P."/>
            <person name="Liu M."/>
            <person name="Fu X."/>
            <person name="Pan Q."/>
            <person name="Wang Y."/>
            <person name="Lv Z."/>
            <person name="Lu X."/>
            <person name="Zhang F."/>
            <person name="Jiang W."/>
            <person name="Ma Y."/>
            <person name="Chen M."/>
            <person name="Hao X."/>
            <person name="Li L."/>
            <person name="Tang Y."/>
            <person name="Lv G."/>
            <person name="Zhou Y."/>
            <person name="Sun X."/>
            <person name="Brodelius P.E."/>
            <person name="Rose J.K.C."/>
            <person name="Tang K."/>
        </authorList>
    </citation>
    <scope>NUCLEOTIDE SEQUENCE [LARGE SCALE GENOMIC DNA]</scope>
    <source>
        <strain evidence="9">cv. Huhao1</strain>
        <tissue evidence="8">Leaf</tissue>
    </source>
</reference>
<organism evidence="8 9">
    <name type="scientific">Artemisia annua</name>
    <name type="common">Sweet wormwood</name>
    <dbReference type="NCBI Taxonomy" id="35608"/>
    <lineage>
        <taxon>Eukaryota</taxon>
        <taxon>Viridiplantae</taxon>
        <taxon>Streptophyta</taxon>
        <taxon>Embryophyta</taxon>
        <taxon>Tracheophyta</taxon>
        <taxon>Spermatophyta</taxon>
        <taxon>Magnoliopsida</taxon>
        <taxon>eudicotyledons</taxon>
        <taxon>Gunneridae</taxon>
        <taxon>Pentapetalae</taxon>
        <taxon>asterids</taxon>
        <taxon>campanulids</taxon>
        <taxon>Asterales</taxon>
        <taxon>Asteraceae</taxon>
        <taxon>Asteroideae</taxon>
        <taxon>Anthemideae</taxon>
        <taxon>Artemisiinae</taxon>
        <taxon>Artemisia</taxon>
    </lineage>
</organism>
<evidence type="ECO:0000256" key="5">
    <source>
        <dbReference type="ARBA" id="ARBA00022777"/>
    </source>
</evidence>
<keyword evidence="9" id="KW-1185">Reference proteome</keyword>
<dbReference type="AlphaFoldDB" id="A0A2U1PD72"/>
<dbReference type="PANTHER" id="PTHR23359">
    <property type="entry name" value="NUCLEOTIDE KINASE"/>
    <property type="match status" value="1"/>
</dbReference>
<dbReference type="CDD" id="cd01428">
    <property type="entry name" value="ADK"/>
    <property type="match status" value="1"/>
</dbReference>
<name>A0A2U1PD72_ARTAN</name>
<dbReference type="SUPFAM" id="SSF52540">
    <property type="entry name" value="P-loop containing nucleoside triphosphate hydrolases"/>
    <property type="match status" value="1"/>
</dbReference>
<evidence type="ECO:0000256" key="3">
    <source>
        <dbReference type="ARBA" id="ARBA00022679"/>
    </source>
</evidence>
<proteinExistence type="inferred from homology"/>
<evidence type="ECO:0000313" key="8">
    <source>
        <dbReference type="EMBL" id="PWA83659.1"/>
    </source>
</evidence>
<evidence type="ECO:0000313" key="9">
    <source>
        <dbReference type="Proteomes" id="UP000245207"/>
    </source>
</evidence>
<dbReference type="GO" id="GO:0005524">
    <property type="term" value="F:ATP binding"/>
    <property type="evidence" value="ECO:0007669"/>
    <property type="project" value="InterPro"/>
</dbReference>
<dbReference type="EMBL" id="PKPP01001322">
    <property type="protein sequence ID" value="PWA83659.1"/>
    <property type="molecule type" value="Genomic_DNA"/>
</dbReference>
<dbReference type="OrthoDB" id="442176at2759"/>
<gene>
    <name evidence="8" type="ORF">CTI12_AA166730</name>
</gene>
<dbReference type="Gene3D" id="3.40.50.300">
    <property type="entry name" value="P-loop containing nucleotide triphosphate hydrolases"/>
    <property type="match status" value="1"/>
</dbReference>
<keyword evidence="3 7" id="KW-0808">Transferase</keyword>
<dbReference type="PRINTS" id="PR00094">
    <property type="entry name" value="ADENYLTKNASE"/>
</dbReference>
<evidence type="ECO:0000256" key="4">
    <source>
        <dbReference type="ARBA" id="ARBA00022741"/>
    </source>
</evidence>
<dbReference type="PROSITE" id="PS00113">
    <property type="entry name" value="ADENYLATE_KINASE"/>
    <property type="match status" value="1"/>
</dbReference>
<keyword evidence="5 7" id="KW-0418">Kinase</keyword>
<dbReference type="EC" id="2.7.4.3" evidence="2"/>
<evidence type="ECO:0000256" key="7">
    <source>
        <dbReference type="RuleBase" id="RU003330"/>
    </source>
</evidence>
<dbReference type="Pfam" id="PF00406">
    <property type="entry name" value="ADK"/>
    <property type="match status" value="1"/>
</dbReference>